<evidence type="ECO:0000256" key="1">
    <source>
        <dbReference type="SAM" id="Phobius"/>
    </source>
</evidence>
<keyword evidence="1" id="KW-0812">Transmembrane</keyword>
<feature type="transmembrane region" description="Helical" evidence="1">
    <location>
        <begin position="6"/>
        <end position="26"/>
    </location>
</feature>
<proteinExistence type="predicted"/>
<comment type="caution">
    <text evidence="2">The sequence shown here is derived from an EMBL/GenBank/DDBJ whole genome shotgun (WGS) entry which is preliminary data.</text>
</comment>
<feature type="transmembrane region" description="Helical" evidence="1">
    <location>
        <begin position="33"/>
        <end position="56"/>
    </location>
</feature>
<keyword evidence="1" id="KW-0472">Membrane</keyword>
<dbReference type="RefSeq" id="WP_244063983.1">
    <property type="nucleotide sequence ID" value="NZ_BQNZ01000003.1"/>
</dbReference>
<organism evidence="2 3">
    <name type="scientific">Parabacteroides merdae</name>
    <dbReference type="NCBI Taxonomy" id="46503"/>
    <lineage>
        <taxon>Bacteria</taxon>
        <taxon>Pseudomonadati</taxon>
        <taxon>Bacteroidota</taxon>
        <taxon>Bacteroidia</taxon>
        <taxon>Bacteroidales</taxon>
        <taxon>Tannerellaceae</taxon>
        <taxon>Parabacteroides</taxon>
    </lineage>
</organism>
<accession>A0AA37K8J3</accession>
<dbReference type="EMBL" id="BQNZ01000003">
    <property type="protein sequence ID" value="GKH73288.1"/>
    <property type="molecule type" value="Genomic_DNA"/>
</dbReference>
<feature type="transmembrane region" description="Helical" evidence="1">
    <location>
        <begin position="62"/>
        <end position="83"/>
    </location>
</feature>
<evidence type="ECO:0000313" key="3">
    <source>
        <dbReference type="Proteomes" id="UP001055114"/>
    </source>
</evidence>
<name>A0AA37K8J3_9BACT</name>
<evidence type="ECO:0000313" key="2">
    <source>
        <dbReference type="EMBL" id="GKH73288.1"/>
    </source>
</evidence>
<gene>
    <name evidence="2" type="ORF">CE91St3_31510</name>
</gene>
<keyword evidence="1" id="KW-1133">Transmembrane helix</keyword>
<sequence length="231" mass="25815">MGTICIYALFFIAAWGSIHGITGAVLKRKSEAYTGWGLLGLVSGILVMVFSCLQTGTVNTTYSLLATLFLLGSVSNMIAASLLQRTVLLYGYEQCNLKRIAADWLQARGEYHLFLADMKNSEYLRIISDALRIVHSVAVSLPRDYTFQVTDYGFLVDAFSLIDNSRYKILVAYPSLSKEKLQNLELETAMEKEQVIYVVSDNYGIKVTELLDTMSKQLLFGNNKCVTTNKK</sequence>
<protein>
    <submittedName>
        <fullName evidence="2">Uncharacterized protein</fullName>
    </submittedName>
</protein>
<dbReference type="Proteomes" id="UP001055114">
    <property type="component" value="Unassembled WGS sequence"/>
</dbReference>
<dbReference type="AlphaFoldDB" id="A0AA37K8J3"/>
<reference evidence="2" key="1">
    <citation type="submission" date="2022-01" db="EMBL/GenBank/DDBJ databases">
        <title>Novel bile acid biosynthetic pathways are enriched in the microbiome of centenarians.</title>
        <authorList>
            <person name="Sato Y."/>
            <person name="Atarashi K."/>
            <person name="Plichta R.D."/>
            <person name="Arai Y."/>
            <person name="Sasajima S."/>
            <person name="Kearney M.S."/>
            <person name="Suda W."/>
            <person name="Takeshita K."/>
            <person name="Sasaki T."/>
            <person name="Okamoto S."/>
            <person name="Skelly N.A."/>
            <person name="Okamura Y."/>
            <person name="Vlamakis H."/>
            <person name="Li Y."/>
            <person name="Tanoue T."/>
            <person name="Takei H."/>
            <person name="Nittono H."/>
            <person name="Narushima S."/>
            <person name="Irie J."/>
            <person name="Itoh H."/>
            <person name="Moriya K."/>
            <person name="Sugiura Y."/>
            <person name="Suematsu M."/>
            <person name="Moritoki N."/>
            <person name="Shibata S."/>
            <person name="Littman R.D."/>
            <person name="Fischbach A.M."/>
            <person name="Uwamino Y."/>
            <person name="Inoue T."/>
            <person name="Honda A."/>
            <person name="Hattori M."/>
            <person name="Murai T."/>
            <person name="Xavier J.R."/>
            <person name="Hirose N."/>
            <person name="Honda K."/>
        </authorList>
    </citation>
    <scope>NUCLEOTIDE SEQUENCE</scope>
    <source>
        <strain evidence="2">CE91-St3</strain>
    </source>
</reference>